<feature type="domain" description="Methyl-accepting transducer" evidence="9">
    <location>
        <begin position="409"/>
        <end position="645"/>
    </location>
</feature>
<evidence type="ECO:0000256" key="3">
    <source>
        <dbReference type="ARBA" id="ARBA00022989"/>
    </source>
</evidence>
<organism evidence="11 12">
    <name type="scientific">Pseudothauera nasutitermitis</name>
    <dbReference type="NCBI Taxonomy" id="2565930"/>
    <lineage>
        <taxon>Bacteria</taxon>
        <taxon>Pseudomonadati</taxon>
        <taxon>Pseudomonadota</taxon>
        <taxon>Betaproteobacteria</taxon>
        <taxon>Rhodocyclales</taxon>
        <taxon>Zoogloeaceae</taxon>
        <taxon>Pseudothauera</taxon>
    </lineage>
</organism>
<keyword evidence="12" id="KW-1185">Reference proteome</keyword>
<dbReference type="Gene3D" id="1.10.287.950">
    <property type="entry name" value="Methyl-accepting chemotaxis protein"/>
    <property type="match status" value="1"/>
</dbReference>
<comment type="caution">
    <text evidence="11">The sequence shown here is derived from an EMBL/GenBank/DDBJ whole genome shotgun (WGS) entry which is preliminary data.</text>
</comment>
<evidence type="ECO:0000256" key="7">
    <source>
        <dbReference type="PROSITE-ProRule" id="PRU00284"/>
    </source>
</evidence>
<keyword evidence="3 8" id="KW-1133">Transmembrane helix</keyword>
<dbReference type="GO" id="GO:0016020">
    <property type="term" value="C:membrane"/>
    <property type="evidence" value="ECO:0007669"/>
    <property type="project" value="UniProtKB-SubCell"/>
</dbReference>
<comment type="similarity">
    <text evidence="6">Belongs to the methyl-accepting chemotaxis (MCP) protein family.</text>
</comment>
<evidence type="ECO:0000256" key="8">
    <source>
        <dbReference type="SAM" id="Phobius"/>
    </source>
</evidence>
<dbReference type="PROSITE" id="PS50885">
    <property type="entry name" value="HAMP"/>
    <property type="match status" value="1"/>
</dbReference>
<evidence type="ECO:0000256" key="2">
    <source>
        <dbReference type="ARBA" id="ARBA00022692"/>
    </source>
</evidence>
<dbReference type="GO" id="GO:0007165">
    <property type="term" value="P:signal transduction"/>
    <property type="evidence" value="ECO:0007669"/>
    <property type="project" value="UniProtKB-KW"/>
</dbReference>
<evidence type="ECO:0000259" key="9">
    <source>
        <dbReference type="PROSITE" id="PS50111"/>
    </source>
</evidence>
<dbReference type="PANTHER" id="PTHR32089">
    <property type="entry name" value="METHYL-ACCEPTING CHEMOTAXIS PROTEIN MCPB"/>
    <property type="match status" value="1"/>
</dbReference>
<accession>A0A4S4B371</accession>
<keyword evidence="2 8" id="KW-0812">Transmembrane</keyword>
<sequence length="681" mass="73111">MSFLFAPAVALLDRLRFRWKFVLFGVISAGTVAYLLTALVLALRTDIHFIDDELNGLRVVAPLLKVIETLQTRRDLATSAANDADPVDSLVIQRLPAATQAMEQAWADAERALRHLADTSDDDIRWEEHWGEAARMLEMLGGPSSGSAPQWVFDGHTGVIDNVVRVMHDVAEDSRLALDPQAASYYLIALVTQTVPDITERIGRLRGQGASILASHYLSYDQRLRVSLQLGELDHAMLGAEDMLDRAAQANAVRGSELNGLRTELAAVVVAMRGLVIDILDERFELTPTEFSDASAHALEVAFQQSTQTIVPAIEALLLERRAGYVATFNLVVAFSALATALLAYFLIALYIAVARSVNELGAGAERLGQGDLSSRIRLASQDELSHVAERFNGMAQSIAEVLHRVQRSADEVSRAAVAMSASAGQVSRSSAHQSEAASSMAAAVEEMTVGIDEIGRHAGEAESISTRSGEISENGAQVVQQTAAEMELIAREVDATASTIEALGQKSEEISSIVNVIREIADQTNLLALNAAIEAARAGETGRGFAVVADEVRKLAERTSNATQEISGMVQAIQHGTDEAVQSMNRGVTRVREGVELTQRAGSAMDEIRSGAQSVVGSVSDISMALREQSAASNDIARNVEQIAQMAEENNAAVGETASTATRLEQLADGLRKEVGHFRL</sequence>
<dbReference type="SUPFAM" id="SSF58104">
    <property type="entry name" value="Methyl-accepting chemotaxis protein (MCP) signaling domain"/>
    <property type="match status" value="1"/>
</dbReference>
<name>A0A4S4B371_9RHOO</name>
<dbReference type="PANTHER" id="PTHR32089:SF119">
    <property type="entry name" value="METHYL-ACCEPTING CHEMOTAXIS PROTEIN CTPL"/>
    <property type="match status" value="1"/>
</dbReference>
<dbReference type="OrthoDB" id="343520at2"/>
<protein>
    <submittedName>
        <fullName evidence="11">Methyl-accepting chemotaxis protein</fullName>
    </submittedName>
</protein>
<feature type="transmembrane region" description="Helical" evidence="8">
    <location>
        <begin position="21"/>
        <end position="43"/>
    </location>
</feature>
<dbReference type="CDD" id="cd11386">
    <property type="entry name" value="MCP_signal"/>
    <property type="match status" value="1"/>
</dbReference>
<dbReference type="SMART" id="SM00304">
    <property type="entry name" value="HAMP"/>
    <property type="match status" value="1"/>
</dbReference>
<evidence type="ECO:0000256" key="5">
    <source>
        <dbReference type="ARBA" id="ARBA00023224"/>
    </source>
</evidence>
<dbReference type="CDD" id="cd06225">
    <property type="entry name" value="HAMP"/>
    <property type="match status" value="1"/>
</dbReference>
<evidence type="ECO:0000256" key="4">
    <source>
        <dbReference type="ARBA" id="ARBA00023136"/>
    </source>
</evidence>
<evidence type="ECO:0000256" key="6">
    <source>
        <dbReference type="ARBA" id="ARBA00029447"/>
    </source>
</evidence>
<dbReference type="GO" id="GO:0006935">
    <property type="term" value="P:chemotaxis"/>
    <property type="evidence" value="ECO:0007669"/>
    <property type="project" value="UniProtKB-ARBA"/>
</dbReference>
<feature type="domain" description="HAMP" evidence="10">
    <location>
        <begin position="352"/>
        <end position="404"/>
    </location>
</feature>
<dbReference type="AlphaFoldDB" id="A0A4S4B371"/>
<dbReference type="InterPro" id="IPR004089">
    <property type="entry name" value="MCPsignal_dom"/>
</dbReference>
<gene>
    <name evidence="11" type="ORF">E6C76_01545</name>
</gene>
<dbReference type="EMBL" id="SSOC01000001">
    <property type="protein sequence ID" value="THF67098.1"/>
    <property type="molecule type" value="Genomic_DNA"/>
</dbReference>
<evidence type="ECO:0000313" key="12">
    <source>
        <dbReference type="Proteomes" id="UP000308430"/>
    </source>
</evidence>
<dbReference type="Pfam" id="PF00015">
    <property type="entry name" value="MCPsignal"/>
    <property type="match status" value="1"/>
</dbReference>
<dbReference type="RefSeq" id="WP_136346507.1">
    <property type="nucleotide sequence ID" value="NZ_SSOC01000001.1"/>
</dbReference>
<proteinExistence type="inferred from homology"/>
<evidence type="ECO:0000313" key="11">
    <source>
        <dbReference type="EMBL" id="THF67098.1"/>
    </source>
</evidence>
<dbReference type="FunFam" id="1.10.287.950:FF:000001">
    <property type="entry name" value="Methyl-accepting chemotaxis sensory transducer"/>
    <property type="match status" value="1"/>
</dbReference>
<dbReference type="Proteomes" id="UP000308430">
    <property type="component" value="Unassembled WGS sequence"/>
</dbReference>
<feature type="transmembrane region" description="Helical" evidence="8">
    <location>
        <begin position="331"/>
        <end position="354"/>
    </location>
</feature>
<dbReference type="Pfam" id="PF00672">
    <property type="entry name" value="HAMP"/>
    <property type="match status" value="1"/>
</dbReference>
<keyword evidence="5 7" id="KW-0807">Transducer</keyword>
<dbReference type="SMART" id="SM00283">
    <property type="entry name" value="MA"/>
    <property type="match status" value="1"/>
</dbReference>
<keyword evidence="4 8" id="KW-0472">Membrane</keyword>
<comment type="subcellular location">
    <subcellularLocation>
        <location evidence="1">Membrane</location>
        <topology evidence="1">Multi-pass membrane protein</topology>
    </subcellularLocation>
</comment>
<evidence type="ECO:0000256" key="1">
    <source>
        <dbReference type="ARBA" id="ARBA00004141"/>
    </source>
</evidence>
<dbReference type="PROSITE" id="PS50111">
    <property type="entry name" value="CHEMOTAXIS_TRANSDUC_2"/>
    <property type="match status" value="1"/>
</dbReference>
<reference evidence="11 12" key="1">
    <citation type="submission" date="2019-04" db="EMBL/GenBank/DDBJ databases">
        <title>Azoarcus nasutitermitis sp. nov. isolated from termite nest.</title>
        <authorList>
            <person name="Lin S.-Y."/>
            <person name="Hameed A."/>
            <person name="Hsu Y.-H."/>
            <person name="Young C.-C."/>
        </authorList>
    </citation>
    <scope>NUCLEOTIDE SEQUENCE [LARGE SCALE GENOMIC DNA]</scope>
    <source>
        <strain evidence="11 12">CC-YHH838</strain>
    </source>
</reference>
<evidence type="ECO:0000259" key="10">
    <source>
        <dbReference type="PROSITE" id="PS50885"/>
    </source>
</evidence>
<dbReference type="InterPro" id="IPR003660">
    <property type="entry name" value="HAMP_dom"/>
</dbReference>